<sequence length="167" mass="17474">MPNATTRGTTRTIAGRAMTRATTRCVTRAPPKPRTRTGSDRAVRSAPAPVSAAQRRKPRGRRSRDATDDDRADDGNGGDGGDWFGGGGGGGDGGDGDDGEDEDAFRMDADELTAFERALFSEIEVMDAHALYAWQSACAVTLVGCVQHVIDVAAARARGFGDAVAFA</sequence>
<feature type="compositionally biased region" description="Low complexity" evidence="1">
    <location>
        <begin position="1"/>
        <end position="24"/>
    </location>
</feature>
<feature type="compositionally biased region" description="Gly residues" evidence="1">
    <location>
        <begin position="75"/>
        <end position="93"/>
    </location>
</feature>
<reference evidence="2" key="1">
    <citation type="submission" date="2021-01" db="EMBL/GenBank/DDBJ databases">
        <authorList>
            <person name="Corre E."/>
            <person name="Pelletier E."/>
            <person name="Niang G."/>
            <person name="Scheremetjew M."/>
            <person name="Finn R."/>
            <person name="Kale V."/>
            <person name="Holt S."/>
            <person name="Cochrane G."/>
            <person name="Meng A."/>
            <person name="Brown T."/>
            <person name="Cohen L."/>
        </authorList>
    </citation>
    <scope>NUCLEOTIDE SEQUENCE</scope>
    <source>
        <strain evidence="2">Clade-A-BCC118000</strain>
    </source>
</reference>
<proteinExistence type="predicted"/>
<accession>A0A7R9T349</accession>
<dbReference type="EMBL" id="HBDX01004742">
    <property type="protein sequence ID" value="CAD8223358.1"/>
    <property type="molecule type" value="Transcribed_RNA"/>
</dbReference>
<organism evidence="2">
    <name type="scientific">Ostreococcus sp. 'lucimarinus'</name>
    <dbReference type="NCBI Taxonomy" id="242159"/>
    <lineage>
        <taxon>Eukaryota</taxon>
        <taxon>Viridiplantae</taxon>
        <taxon>Chlorophyta</taxon>
        <taxon>Mamiellophyceae</taxon>
        <taxon>Mamiellales</taxon>
        <taxon>Bathycoccaceae</taxon>
        <taxon>Ostreococcus</taxon>
    </lineage>
</organism>
<feature type="compositionally biased region" description="Low complexity" evidence="1">
    <location>
        <begin position="44"/>
        <end position="53"/>
    </location>
</feature>
<dbReference type="AlphaFoldDB" id="A0A7R9T349"/>
<feature type="compositionally biased region" description="Acidic residues" evidence="1">
    <location>
        <begin position="94"/>
        <end position="103"/>
    </location>
</feature>
<evidence type="ECO:0000256" key="1">
    <source>
        <dbReference type="SAM" id="MobiDB-lite"/>
    </source>
</evidence>
<feature type="region of interest" description="Disordered" evidence="1">
    <location>
        <begin position="1"/>
        <end position="103"/>
    </location>
</feature>
<evidence type="ECO:0000313" key="2">
    <source>
        <dbReference type="EMBL" id="CAD8223358.1"/>
    </source>
</evidence>
<name>A0A7R9T349_9CHLO</name>
<protein>
    <submittedName>
        <fullName evidence="2">Uncharacterized protein</fullName>
    </submittedName>
</protein>
<gene>
    <name evidence="2" type="ORF">OLUC0939_LOCUS4082</name>
</gene>